<comment type="caution">
    <text evidence="2">The sequence shown here is derived from an EMBL/GenBank/DDBJ whole genome shotgun (WGS) entry which is preliminary data.</text>
</comment>
<evidence type="ECO:0000313" key="2">
    <source>
        <dbReference type="EMBL" id="KAK4323492.1"/>
    </source>
</evidence>
<proteinExistence type="predicted"/>
<name>A0AAE1UH45_9EUCA</name>
<sequence length="804" mass="91692">MQLQAAQDESSNTKKDKLALMISLEGGKVSSKVHINSSSHDLAAILNGSQDEVGDVEGYVTKEMQKHYGCVQEQGEEISHFINRLKVTAEKFTCLSGELKKRVMRNLLVNGMLSVEAKNKILQKKAGWEEAMEIAQEDEYKLVMKKEIYEYATGEEEKKEKKLQQKSKEQNSKVSQNELDDKEKFKFNSLDLLSLFVTMTLKRIVNNEMKPREHFAFLLKIIKENLDTMIGVNREVLCDTLRDHARMYHREWSKNPSQTPKCKNYRDKIDKSKEGIEECKDEGRILFNTYLLVLSLKLGLKKPWVPDGYTGFNAQVLQKELKALYGGDPPKLALKQLTQKYPCFEVLFQHCTELESVFLNHADEALLNTCFTFKNLRFLEFHGRVPEKFLCNGLWGVKKSSKKILDLALTDPSELIATLPHLEVIRCNILKGFCNMKERGLMAVESFLTNEPAVLSKLSLEQNSLPETFGAAAIVIQPSLSMVENLGIWDTTDAILYLLDKEAQLKSKVDLRLGIRHIMVDSTNRIDADKFKKMAQLCPKFKSVAINRYHPIPIRPISIIKVLPMKQITHLDLNVMNMPGKDLIRILDDSPNLEVLSLTFDPRWPIIGDLANNFFTHMMKLDRCIPATSKLQELSLDFTLDMWFDDSDVHHLDWNAKSIMAFLQCFPAITTLHFENSVAIPAPLLVYGCLGGALACLTNLRHLSLMSSHKDLPREMYAESLTAAYNHCMQVSSLMPDLQDSATFPHLAALETFEVDELYLTPCLDRLLEALRVEGVNVSTHYRSSVRSYYSRHSTSMMYYPPPT</sequence>
<evidence type="ECO:0000313" key="3">
    <source>
        <dbReference type="Proteomes" id="UP001292094"/>
    </source>
</evidence>
<dbReference type="SUPFAM" id="SSF52047">
    <property type="entry name" value="RNI-like"/>
    <property type="match status" value="1"/>
</dbReference>
<dbReference type="InterPro" id="IPR032675">
    <property type="entry name" value="LRR_dom_sf"/>
</dbReference>
<keyword evidence="3" id="KW-1185">Reference proteome</keyword>
<dbReference type="Gene3D" id="3.80.10.10">
    <property type="entry name" value="Ribonuclease Inhibitor"/>
    <property type="match status" value="1"/>
</dbReference>
<protein>
    <submittedName>
        <fullName evidence="2">Uncharacterized protein</fullName>
    </submittedName>
</protein>
<dbReference type="AlphaFoldDB" id="A0AAE1UH45"/>
<accession>A0AAE1UH45</accession>
<gene>
    <name evidence="2" type="ORF">Pmani_005807</name>
</gene>
<dbReference type="Proteomes" id="UP001292094">
    <property type="component" value="Unassembled WGS sequence"/>
</dbReference>
<reference evidence="2" key="1">
    <citation type="submission" date="2023-11" db="EMBL/GenBank/DDBJ databases">
        <title>Genome assemblies of two species of porcelain crab, Petrolisthes cinctipes and Petrolisthes manimaculis (Anomura: Porcellanidae).</title>
        <authorList>
            <person name="Angst P."/>
        </authorList>
    </citation>
    <scope>NUCLEOTIDE SEQUENCE</scope>
    <source>
        <strain evidence="2">PB745_02</strain>
        <tissue evidence="2">Gill</tissue>
    </source>
</reference>
<feature type="region of interest" description="Disordered" evidence="1">
    <location>
        <begin position="159"/>
        <end position="178"/>
    </location>
</feature>
<dbReference type="EMBL" id="JAWZYT010000437">
    <property type="protein sequence ID" value="KAK4323492.1"/>
    <property type="molecule type" value="Genomic_DNA"/>
</dbReference>
<feature type="compositionally biased region" description="Basic and acidic residues" evidence="1">
    <location>
        <begin position="159"/>
        <end position="171"/>
    </location>
</feature>
<organism evidence="2 3">
    <name type="scientific">Petrolisthes manimaculis</name>
    <dbReference type="NCBI Taxonomy" id="1843537"/>
    <lineage>
        <taxon>Eukaryota</taxon>
        <taxon>Metazoa</taxon>
        <taxon>Ecdysozoa</taxon>
        <taxon>Arthropoda</taxon>
        <taxon>Crustacea</taxon>
        <taxon>Multicrustacea</taxon>
        <taxon>Malacostraca</taxon>
        <taxon>Eumalacostraca</taxon>
        <taxon>Eucarida</taxon>
        <taxon>Decapoda</taxon>
        <taxon>Pleocyemata</taxon>
        <taxon>Anomura</taxon>
        <taxon>Galatheoidea</taxon>
        <taxon>Porcellanidae</taxon>
        <taxon>Petrolisthes</taxon>
    </lineage>
</organism>
<evidence type="ECO:0000256" key="1">
    <source>
        <dbReference type="SAM" id="MobiDB-lite"/>
    </source>
</evidence>